<keyword evidence="3" id="KW-0520">NAD</keyword>
<dbReference type="GO" id="GO:0051287">
    <property type="term" value="F:NAD binding"/>
    <property type="evidence" value="ECO:0007669"/>
    <property type="project" value="InterPro"/>
</dbReference>
<dbReference type="InterPro" id="IPR006140">
    <property type="entry name" value="D-isomer_DH_NAD-bd"/>
</dbReference>
<organism evidence="7 8">
    <name type="scientific">Heliophilum fasciatum</name>
    <dbReference type="NCBI Taxonomy" id="35700"/>
    <lineage>
        <taxon>Bacteria</taxon>
        <taxon>Bacillati</taxon>
        <taxon>Bacillota</taxon>
        <taxon>Clostridia</taxon>
        <taxon>Eubacteriales</taxon>
        <taxon>Heliobacteriaceae</taxon>
        <taxon>Heliophilum</taxon>
    </lineage>
</organism>
<dbReference type="EMBL" id="SLXT01000003">
    <property type="protein sequence ID" value="TCP68522.1"/>
    <property type="molecule type" value="Genomic_DNA"/>
</dbReference>
<evidence type="ECO:0000256" key="4">
    <source>
        <dbReference type="RuleBase" id="RU003719"/>
    </source>
</evidence>
<dbReference type="SUPFAM" id="SSF52283">
    <property type="entry name" value="Formate/glycerate dehydrogenase catalytic domain-like"/>
    <property type="match status" value="1"/>
</dbReference>
<dbReference type="PANTHER" id="PTHR43761">
    <property type="entry name" value="D-ISOMER SPECIFIC 2-HYDROXYACID DEHYDROGENASE FAMILY PROTEIN (AFU_ORTHOLOGUE AFUA_1G13630)"/>
    <property type="match status" value="1"/>
</dbReference>
<dbReference type="SUPFAM" id="SSF51735">
    <property type="entry name" value="NAD(P)-binding Rossmann-fold domains"/>
    <property type="match status" value="1"/>
</dbReference>
<protein>
    <submittedName>
        <fullName evidence="7">Glycerate dehydrogenase</fullName>
    </submittedName>
</protein>
<keyword evidence="8" id="KW-1185">Reference proteome</keyword>
<dbReference type="Gene3D" id="3.40.50.720">
    <property type="entry name" value="NAD(P)-binding Rossmann-like Domain"/>
    <property type="match status" value="2"/>
</dbReference>
<comment type="similarity">
    <text evidence="1 4">Belongs to the D-isomer specific 2-hydroxyacid dehydrogenase family.</text>
</comment>
<evidence type="ECO:0000256" key="3">
    <source>
        <dbReference type="ARBA" id="ARBA00023027"/>
    </source>
</evidence>
<evidence type="ECO:0000256" key="1">
    <source>
        <dbReference type="ARBA" id="ARBA00005854"/>
    </source>
</evidence>
<keyword evidence="2 4" id="KW-0560">Oxidoreductase</keyword>
<dbReference type="FunFam" id="3.40.50.720:FF:000203">
    <property type="entry name" value="D-3-phosphoglycerate dehydrogenase (SerA)"/>
    <property type="match status" value="1"/>
</dbReference>
<dbReference type="PANTHER" id="PTHR43761:SF1">
    <property type="entry name" value="D-ISOMER SPECIFIC 2-HYDROXYACID DEHYDROGENASE CATALYTIC DOMAIN-CONTAINING PROTEIN-RELATED"/>
    <property type="match status" value="1"/>
</dbReference>
<reference evidence="7 8" key="1">
    <citation type="submission" date="2019-03" db="EMBL/GenBank/DDBJ databases">
        <title>Genomic Encyclopedia of Type Strains, Phase IV (KMG-IV): sequencing the most valuable type-strain genomes for metagenomic binning, comparative biology and taxonomic classification.</title>
        <authorList>
            <person name="Goeker M."/>
        </authorList>
    </citation>
    <scope>NUCLEOTIDE SEQUENCE [LARGE SCALE GENOMIC DNA]</scope>
    <source>
        <strain evidence="7 8">DSM 11170</strain>
    </source>
</reference>
<evidence type="ECO:0000313" key="8">
    <source>
        <dbReference type="Proteomes" id="UP000294813"/>
    </source>
</evidence>
<name>A0A4R2RVS3_9FIRM</name>
<evidence type="ECO:0000256" key="2">
    <source>
        <dbReference type="ARBA" id="ARBA00023002"/>
    </source>
</evidence>
<evidence type="ECO:0000313" key="7">
    <source>
        <dbReference type="EMBL" id="TCP68522.1"/>
    </source>
</evidence>
<dbReference type="OrthoDB" id="9805416at2"/>
<dbReference type="InterPro" id="IPR036291">
    <property type="entry name" value="NAD(P)-bd_dom_sf"/>
</dbReference>
<comment type="caution">
    <text evidence="7">The sequence shown here is derived from an EMBL/GenBank/DDBJ whole genome shotgun (WGS) entry which is preliminary data.</text>
</comment>
<proteinExistence type="inferred from homology"/>
<sequence>MQNAVFLNLAKLDFDQQLDFAPLMKLAKVTSYSDSRAEEIIERVADQQIVITKELPVGRDLIEKFPPSVKLIVEAGTGYNNIDIKAAREKGITVCNVPGYSTEAVAQLTITLMLSLMSSLPKQQRMIERKDYRNFTEHLQVPHRESLGKMLGVIGSGTIGRQVIKIALALGMDVLTYNRTPQTWEMPHVRQVSLGELLGQSDVVTIHCPLTPDTKHLINEERLKWMKPTAVLINTARGPIVKEDDLIKALQEGTIAGAALDVQNPEPPSPDNPLFAMDNVILTPHIGWKTLESRQRLIGMMADIIAGFLAGKPVNVVN</sequence>
<dbReference type="InterPro" id="IPR029753">
    <property type="entry name" value="D-isomer_DH_CS"/>
</dbReference>
<evidence type="ECO:0000259" key="6">
    <source>
        <dbReference type="Pfam" id="PF02826"/>
    </source>
</evidence>
<dbReference type="InterPro" id="IPR050418">
    <property type="entry name" value="D-iso_2-hydroxyacid_DH_PdxB"/>
</dbReference>
<dbReference type="Proteomes" id="UP000294813">
    <property type="component" value="Unassembled WGS sequence"/>
</dbReference>
<evidence type="ECO:0000259" key="5">
    <source>
        <dbReference type="Pfam" id="PF00389"/>
    </source>
</evidence>
<gene>
    <name evidence="7" type="ORF">EDD73_103156</name>
</gene>
<dbReference type="InterPro" id="IPR006139">
    <property type="entry name" value="D-isomer_2_OHA_DH_cat_dom"/>
</dbReference>
<dbReference type="Pfam" id="PF02826">
    <property type="entry name" value="2-Hacid_dh_C"/>
    <property type="match status" value="1"/>
</dbReference>
<dbReference type="GO" id="GO:0016616">
    <property type="term" value="F:oxidoreductase activity, acting on the CH-OH group of donors, NAD or NADP as acceptor"/>
    <property type="evidence" value="ECO:0007669"/>
    <property type="project" value="InterPro"/>
</dbReference>
<feature type="domain" description="D-isomer specific 2-hydroxyacid dehydrogenase catalytic" evidence="5">
    <location>
        <begin position="28"/>
        <end position="318"/>
    </location>
</feature>
<feature type="domain" description="D-isomer specific 2-hydroxyacid dehydrogenase NAD-binding" evidence="6">
    <location>
        <begin position="110"/>
        <end position="287"/>
    </location>
</feature>
<dbReference type="PROSITE" id="PS00670">
    <property type="entry name" value="D_2_HYDROXYACID_DH_2"/>
    <property type="match status" value="1"/>
</dbReference>
<dbReference type="Pfam" id="PF00389">
    <property type="entry name" value="2-Hacid_dh"/>
    <property type="match status" value="1"/>
</dbReference>
<dbReference type="RefSeq" id="WP_131918112.1">
    <property type="nucleotide sequence ID" value="NZ_JAOQNU010000003.1"/>
</dbReference>
<accession>A0A4R2RVS3</accession>
<dbReference type="AlphaFoldDB" id="A0A4R2RVS3"/>